<dbReference type="Proteomes" id="UP000321479">
    <property type="component" value="Chromosome"/>
</dbReference>
<dbReference type="KEGG" id="mgin:FRZ54_01610"/>
<dbReference type="EMBL" id="CP042436">
    <property type="protein sequence ID" value="QEC61330.1"/>
    <property type="molecule type" value="Genomic_DNA"/>
</dbReference>
<keyword evidence="2" id="KW-1185">Reference proteome</keyword>
<gene>
    <name evidence="1" type="ORF">FRZ54_01610</name>
</gene>
<evidence type="ECO:0000313" key="1">
    <source>
        <dbReference type="EMBL" id="QEC61330.1"/>
    </source>
</evidence>
<organism evidence="1 2">
    <name type="scientific">Mucilaginibacter ginsenosidivorans</name>
    <dbReference type="NCBI Taxonomy" id="398053"/>
    <lineage>
        <taxon>Bacteria</taxon>
        <taxon>Pseudomonadati</taxon>
        <taxon>Bacteroidota</taxon>
        <taxon>Sphingobacteriia</taxon>
        <taxon>Sphingobacteriales</taxon>
        <taxon>Sphingobacteriaceae</taxon>
        <taxon>Mucilaginibacter</taxon>
    </lineage>
</organism>
<proteinExistence type="predicted"/>
<accession>A0A5B8UQF7</accession>
<evidence type="ECO:0000313" key="2">
    <source>
        <dbReference type="Proteomes" id="UP000321479"/>
    </source>
</evidence>
<reference evidence="1 2" key="1">
    <citation type="journal article" date="2017" name="Curr. Microbiol.">
        <title>Mucilaginibacter ginsenosidivorans sp. nov., Isolated from Soil of Ginseng Field.</title>
        <authorList>
            <person name="Kim M.M."/>
            <person name="Siddiqi M.Z."/>
            <person name="Im W.T."/>
        </authorList>
    </citation>
    <scope>NUCLEOTIDE SEQUENCE [LARGE SCALE GENOMIC DNA]</scope>
    <source>
        <strain evidence="1 2">Gsoil 3017</strain>
    </source>
</reference>
<dbReference type="AlphaFoldDB" id="A0A5B8UQF7"/>
<protein>
    <submittedName>
        <fullName evidence="1">Uncharacterized protein</fullName>
    </submittedName>
</protein>
<sequence length="93" mass="11125">MILFSRRNLFYSDYKWSTYVPNDPRTNGKPDNTLFDKAEGNEVVYLINRLMALWDYRFSNTGNKMEKLIHDKMPADVNTQEEVQQWLKANLKF</sequence>
<dbReference type="OrthoDB" id="796745at2"/>
<name>A0A5B8UQF7_9SPHI</name>
<dbReference type="RefSeq" id="WP_147029908.1">
    <property type="nucleotide sequence ID" value="NZ_CP042436.1"/>
</dbReference>